<organism evidence="2">
    <name type="scientific">Wolbachia endosymbiont of Sergentomyia squamirostris</name>
    <dbReference type="NCBI Taxonomy" id="3113640"/>
    <lineage>
        <taxon>Bacteria</taxon>
        <taxon>Pseudomonadati</taxon>
        <taxon>Pseudomonadota</taxon>
        <taxon>Alphaproteobacteria</taxon>
        <taxon>Rickettsiales</taxon>
        <taxon>Anaplasmataceae</taxon>
        <taxon>Wolbachieae</taxon>
        <taxon>Wolbachia</taxon>
    </lineage>
</organism>
<dbReference type="PANTHER" id="PTHR46230">
    <property type="match status" value="1"/>
</dbReference>
<name>A0AAT9GEF5_9RICK</name>
<dbReference type="SUPFAM" id="SSF82657">
    <property type="entry name" value="BolA-like"/>
    <property type="match status" value="1"/>
</dbReference>
<dbReference type="AlphaFoldDB" id="A0AAT9GEF5"/>
<dbReference type="Pfam" id="PF01722">
    <property type="entry name" value="BolA"/>
    <property type="match status" value="1"/>
</dbReference>
<gene>
    <name evidence="2" type="ORF">DMENIID0003_11750</name>
</gene>
<accession>A0AAT9GEF5</accession>
<evidence type="ECO:0000256" key="1">
    <source>
        <dbReference type="RuleBase" id="RU003860"/>
    </source>
</evidence>
<dbReference type="GO" id="GO:0016226">
    <property type="term" value="P:iron-sulfur cluster assembly"/>
    <property type="evidence" value="ECO:0007669"/>
    <property type="project" value="TreeGrafter"/>
</dbReference>
<dbReference type="Gene3D" id="3.10.20.90">
    <property type="entry name" value="Phosphatidylinositol 3-kinase Catalytic Subunit, Chain A, domain 1"/>
    <property type="match status" value="1"/>
</dbReference>
<dbReference type="EMBL" id="AP029172">
    <property type="protein sequence ID" value="BFD48101.1"/>
    <property type="molecule type" value="Genomic_DNA"/>
</dbReference>
<dbReference type="PANTHER" id="PTHR46230:SF7">
    <property type="entry name" value="BOLA-LIKE PROTEIN 1"/>
    <property type="match status" value="1"/>
</dbReference>
<dbReference type="InterPro" id="IPR036065">
    <property type="entry name" value="BolA-like_sf"/>
</dbReference>
<evidence type="ECO:0008006" key="3">
    <source>
        <dbReference type="Google" id="ProtNLM"/>
    </source>
</evidence>
<evidence type="ECO:0000313" key="2">
    <source>
        <dbReference type="EMBL" id="BFD48101.1"/>
    </source>
</evidence>
<sequence length="101" mass="11647">MLLKETIMDIIKTIEEKIRDSIDVIDINIIDESAKHADHYFASSSTLPSHIKLILISDGFIGMSVLKRHKLIYELLKGEIELIHAISLHLYTQDEYNLKNK</sequence>
<reference evidence="2" key="1">
    <citation type="submission" date="2024-01" db="EMBL/GenBank/DDBJ databases">
        <title>Sequencing the genomes of a sandfly, Sergentomyia squamirostris, and its two endosymbionts.</title>
        <authorList>
            <person name="Itokawa K."/>
            <person name="Sanjoba C."/>
        </authorList>
    </citation>
    <scope>NUCLEOTIDE SEQUENCE</scope>
    <source>
        <strain evidence="2">WSSQ</strain>
    </source>
</reference>
<protein>
    <recommendedName>
        <fullName evidence="3">BolA protein</fullName>
    </recommendedName>
</protein>
<dbReference type="PIRSF" id="PIRSF003113">
    <property type="entry name" value="BolA"/>
    <property type="match status" value="1"/>
</dbReference>
<dbReference type="InterPro" id="IPR002634">
    <property type="entry name" value="BolA"/>
</dbReference>
<comment type="similarity">
    <text evidence="1">Belongs to the BolA/IbaG family.</text>
</comment>
<proteinExistence type="inferred from homology"/>